<protein>
    <submittedName>
        <fullName evidence="2">NO-binding membrane sensor protein with MHYT domain</fullName>
    </submittedName>
</protein>
<feature type="transmembrane region" description="Helical" evidence="1">
    <location>
        <begin position="48"/>
        <end position="68"/>
    </location>
</feature>
<proteinExistence type="predicted"/>
<evidence type="ECO:0000313" key="2">
    <source>
        <dbReference type="EMBL" id="MBP2473137.1"/>
    </source>
</evidence>
<keyword evidence="1" id="KW-0472">Membrane</keyword>
<sequence length="114" mass="12006">MAERRNRAWWVLGGALVLGGGAWALLWFAGTSWLSDEKNPARPVLEGLSWVAAVLGLLVAAVALWVAIRQGGQPRGGVHNQVTGTVSGTVIQAGDIQGGITLGERDPDTEEPPR</sequence>
<reference evidence="2 3" key="1">
    <citation type="submission" date="2021-03" db="EMBL/GenBank/DDBJ databases">
        <title>Sequencing the genomes of 1000 actinobacteria strains.</title>
        <authorList>
            <person name="Klenk H.-P."/>
        </authorList>
    </citation>
    <scope>NUCLEOTIDE SEQUENCE [LARGE SCALE GENOMIC DNA]</scope>
    <source>
        <strain evidence="2 3">DSM 44580</strain>
    </source>
</reference>
<keyword evidence="1" id="KW-0812">Transmembrane</keyword>
<comment type="caution">
    <text evidence="2">The sequence shown here is derived from an EMBL/GenBank/DDBJ whole genome shotgun (WGS) entry which is preliminary data.</text>
</comment>
<dbReference type="RefSeq" id="WP_086781400.1">
    <property type="nucleotide sequence ID" value="NZ_JAGIOO010000001.1"/>
</dbReference>
<evidence type="ECO:0000313" key="3">
    <source>
        <dbReference type="Proteomes" id="UP001519363"/>
    </source>
</evidence>
<name>A0ABS5A981_9PSEU</name>
<keyword evidence="3" id="KW-1185">Reference proteome</keyword>
<keyword evidence="1" id="KW-1133">Transmembrane helix</keyword>
<feature type="transmembrane region" description="Helical" evidence="1">
    <location>
        <begin position="7"/>
        <end position="28"/>
    </location>
</feature>
<dbReference type="EMBL" id="JAGIOO010000001">
    <property type="protein sequence ID" value="MBP2473137.1"/>
    <property type="molecule type" value="Genomic_DNA"/>
</dbReference>
<dbReference type="Proteomes" id="UP001519363">
    <property type="component" value="Unassembled WGS sequence"/>
</dbReference>
<accession>A0ABS5A981</accession>
<gene>
    <name evidence="2" type="ORF">JOF53_002009</name>
</gene>
<evidence type="ECO:0000256" key="1">
    <source>
        <dbReference type="SAM" id="Phobius"/>
    </source>
</evidence>
<organism evidence="2 3">
    <name type="scientific">Crossiella equi</name>
    <dbReference type="NCBI Taxonomy" id="130796"/>
    <lineage>
        <taxon>Bacteria</taxon>
        <taxon>Bacillati</taxon>
        <taxon>Actinomycetota</taxon>
        <taxon>Actinomycetes</taxon>
        <taxon>Pseudonocardiales</taxon>
        <taxon>Pseudonocardiaceae</taxon>
        <taxon>Crossiella</taxon>
    </lineage>
</organism>